<reference evidence="1" key="1">
    <citation type="journal article" date="2021" name="Front. Microbiol.">
        <title>Comprehensive Comparative Genomics and Phenotyping of Methylobacterium Species.</title>
        <authorList>
            <person name="Alessa O."/>
            <person name="Ogura Y."/>
            <person name="Fujitani Y."/>
            <person name="Takami H."/>
            <person name="Hayashi T."/>
            <person name="Sahin N."/>
            <person name="Tani A."/>
        </authorList>
    </citation>
    <scope>NUCLEOTIDE SEQUENCE</scope>
    <source>
        <strain evidence="1">NBRC 15689</strain>
    </source>
</reference>
<dbReference type="Pfam" id="PF11162">
    <property type="entry name" value="DUF2946"/>
    <property type="match status" value="1"/>
</dbReference>
<sequence>MGHVAQRGIIGAGLILLALWLQALAPAAALRAMALAADPVAHAVICGPSGAETDPDEPAQQAPHAACQLCGLCAAGLTGAILPAAPPALAAPSWRIAAAWPIPPPPARIVSDHPSGQPRAPPAFV</sequence>
<name>A0ABQ4T1W8_METOR</name>
<comment type="caution">
    <text evidence="1">The sequence shown here is derived from an EMBL/GenBank/DDBJ whole genome shotgun (WGS) entry which is preliminary data.</text>
</comment>
<proteinExistence type="predicted"/>
<protein>
    <recommendedName>
        <fullName evidence="3">DUF2946 domain-containing protein</fullName>
    </recommendedName>
</protein>
<evidence type="ECO:0000313" key="1">
    <source>
        <dbReference type="EMBL" id="GJE25208.1"/>
    </source>
</evidence>
<keyword evidence="2" id="KW-1185">Reference proteome</keyword>
<accession>A0ABQ4T1W8</accession>
<dbReference type="InterPro" id="IPR021333">
    <property type="entry name" value="DUF2946"/>
</dbReference>
<dbReference type="Proteomes" id="UP001055156">
    <property type="component" value="Unassembled WGS sequence"/>
</dbReference>
<reference evidence="1" key="2">
    <citation type="submission" date="2021-08" db="EMBL/GenBank/DDBJ databases">
        <authorList>
            <person name="Tani A."/>
            <person name="Ola A."/>
            <person name="Ogura Y."/>
            <person name="Katsura K."/>
            <person name="Hayashi T."/>
        </authorList>
    </citation>
    <scope>NUCLEOTIDE SEQUENCE</scope>
    <source>
        <strain evidence="1">NBRC 15689</strain>
    </source>
</reference>
<dbReference type="EMBL" id="BPQV01000001">
    <property type="protein sequence ID" value="GJE25208.1"/>
    <property type="molecule type" value="Genomic_DNA"/>
</dbReference>
<evidence type="ECO:0000313" key="2">
    <source>
        <dbReference type="Proteomes" id="UP001055156"/>
    </source>
</evidence>
<gene>
    <name evidence="1" type="ORF">LKMONMHP_0041</name>
</gene>
<evidence type="ECO:0008006" key="3">
    <source>
        <dbReference type="Google" id="ProtNLM"/>
    </source>
</evidence>
<organism evidence="1 2">
    <name type="scientific">Methylobacterium organophilum</name>
    <dbReference type="NCBI Taxonomy" id="410"/>
    <lineage>
        <taxon>Bacteria</taxon>
        <taxon>Pseudomonadati</taxon>
        <taxon>Pseudomonadota</taxon>
        <taxon>Alphaproteobacteria</taxon>
        <taxon>Hyphomicrobiales</taxon>
        <taxon>Methylobacteriaceae</taxon>
        <taxon>Methylobacterium</taxon>
    </lineage>
</organism>